<sequence length="90" mass="10717">MDYQYPTSLDWSTEETVDAIHFFHCIELAYEKGINRLDLLNAYRRFKEIVPSKSEEKQIGNEFEQVSGYSIYRVTKRMKDADESIQKIKM</sequence>
<keyword evidence="3" id="KW-1185">Reference proteome</keyword>
<dbReference type="Gene3D" id="1.10.220.80">
    <property type="entry name" value="BH2638-like"/>
    <property type="match status" value="1"/>
</dbReference>
<reference evidence="2 3" key="1">
    <citation type="submission" date="2023-07" db="EMBL/GenBank/DDBJ databases">
        <title>Genomic Encyclopedia of Type Strains, Phase IV (KMG-IV): sequencing the most valuable type-strain genomes for metagenomic binning, comparative biology and taxonomic classification.</title>
        <authorList>
            <person name="Goeker M."/>
        </authorList>
    </citation>
    <scope>NUCLEOTIDE SEQUENCE [LARGE SCALE GENOMIC DNA]</scope>
    <source>
        <strain evidence="2 3">DSM 29005</strain>
    </source>
</reference>
<protein>
    <recommendedName>
        <fullName evidence="1">UPF0223 protein J2S19_002605</fullName>
    </recommendedName>
</protein>
<dbReference type="SUPFAM" id="SSF158504">
    <property type="entry name" value="BH2638-like"/>
    <property type="match status" value="1"/>
</dbReference>
<dbReference type="RefSeq" id="WP_307342055.1">
    <property type="nucleotide sequence ID" value="NZ_JAUSUD010000011.1"/>
</dbReference>
<dbReference type="InterPro" id="IPR007920">
    <property type="entry name" value="UPF0223"/>
</dbReference>
<dbReference type="PIRSF" id="PIRSF037260">
    <property type="entry name" value="UPF0223"/>
    <property type="match status" value="1"/>
</dbReference>
<dbReference type="NCBIfam" id="NF003353">
    <property type="entry name" value="PRK04387.1"/>
    <property type="match status" value="1"/>
</dbReference>
<organism evidence="2 3">
    <name type="scientific">Metabacillus malikii</name>
    <dbReference type="NCBI Taxonomy" id="1504265"/>
    <lineage>
        <taxon>Bacteria</taxon>
        <taxon>Bacillati</taxon>
        <taxon>Bacillota</taxon>
        <taxon>Bacilli</taxon>
        <taxon>Bacillales</taxon>
        <taxon>Bacillaceae</taxon>
        <taxon>Metabacillus</taxon>
    </lineage>
</organism>
<name>A0ABT9ZHP8_9BACI</name>
<dbReference type="HAMAP" id="MF_01041">
    <property type="entry name" value="UPF0223"/>
    <property type="match status" value="1"/>
</dbReference>
<accession>A0ABT9ZHP8</accession>
<proteinExistence type="inferred from homology"/>
<gene>
    <name evidence="2" type="ORF">J2S19_002605</name>
</gene>
<dbReference type="Pfam" id="PF05256">
    <property type="entry name" value="UPF0223"/>
    <property type="match status" value="1"/>
</dbReference>
<comment type="caution">
    <text evidence="2">The sequence shown here is derived from an EMBL/GenBank/DDBJ whole genome shotgun (WGS) entry which is preliminary data.</text>
</comment>
<evidence type="ECO:0000256" key="1">
    <source>
        <dbReference type="HAMAP-Rule" id="MF_01041"/>
    </source>
</evidence>
<dbReference type="InterPro" id="IPR023324">
    <property type="entry name" value="BH2638-like_sf"/>
</dbReference>
<comment type="similarity">
    <text evidence="1">Belongs to the UPF0223 family.</text>
</comment>
<evidence type="ECO:0000313" key="3">
    <source>
        <dbReference type="Proteomes" id="UP001234495"/>
    </source>
</evidence>
<evidence type="ECO:0000313" key="2">
    <source>
        <dbReference type="EMBL" id="MDQ0231322.1"/>
    </source>
</evidence>
<dbReference type="Proteomes" id="UP001234495">
    <property type="component" value="Unassembled WGS sequence"/>
</dbReference>
<dbReference type="EMBL" id="JAUSUD010000011">
    <property type="protein sequence ID" value="MDQ0231322.1"/>
    <property type="molecule type" value="Genomic_DNA"/>
</dbReference>